<organism evidence="1 2">
    <name type="scientific">Aminithiophilus ramosus</name>
    <dbReference type="NCBI Taxonomy" id="3029084"/>
    <lineage>
        <taxon>Bacteria</taxon>
        <taxon>Thermotogati</taxon>
        <taxon>Synergistota</taxon>
        <taxon>Synergistia</taxon>
        <taxon>Synergistales</taxon>
        <taxon>Aminithiophilaceae</taxon>
        <taxon>Aminithiophilus</taxon>
    </lineage>
</organism>
<dbReference type="Pfam" id="PF11209">
    <property type="entry name" value="LmeA"/>
    <property type="match status" value="1"/>
</dbReference>
<keyword evidence="2" id="KW-1185">Reference proteome</keyword>
<gene>
    <name evidence="1" type="ORF">KAR29_10800</name>
</gene>
<dbReference type="RefSeq" id="WP_274373003.1">
    <property type="nucleotide sequence ID" value="NZ_CP072943.1"/>
</dbReference>
<evidence type="ECO:0000313" key="2">
    <source>
        <dbReference type="Proteomes" id="UP000671879"/>
    </source>
</evidence>
<dbReference type="Proteomes" id="UP000671879">
    <property type="component" value="Chromosome"/>
</dbReference>
<dbReference type="EMBL" id="CP072943">
    <property type="protein sequence ID" value="QTX31815.1"/>
    <property type="molecule type" value="Genomic_DNA"/>
</dbReference>
<accession>A0A9Q7A6D4</accession>
<dbReference type="AlphaFoldDB" id="A0A9Q7A6D4"/>
<sequence length="267" mass="29223">MRGRIGAPRFRGRAFAVFLLLFSSFCFGLSGAFAATSPEVFRGAVEGSEPEVKLLRDLVETLRPESLELVLEGGPDASGSIRRLYLEARGAGQGALRVDAIRLEALFVKVDLDDGSEGLSVVEAVQGYFEGRVTEKDLNDCLLGATLSAGSAQWRDLHLDLRPGGFSASARFASGAISAFVEISSRLAIRDRDRLVMEGYQVSVNNSETDMAQIVEAIEEAQPLLDFRDFPFPVRLRQLKIDDDSLLLSTATAPTRFEGRTLRYEAR</sequence>
<dbReference type="InterPro" id="IPR021373">
    <property type="entry name" value="DUF2993"/>
</dbReference>
<dbReference type="KEGG" id="aram:KAR29_10800"/>
<name>A0A9Q7A6D4_9BACT</name>
<proteinExistence type="predicted"/>
<evidence type="ECO:0000313" key="1">
    <source>
        <dbReference type="EMBL" id="QTX31815.1"/>
    </source>
</evidence>
<reference evidence="2" key="1">
    <citation type="submission" date="2021-04" db="EMBL/GenBank/DDBJ databases">
        <title>A novel Synergistetes isolate from a pyrite-forming mixed culture.</title>
        <authorList>
            <person name="Bunk B."/>
            <person name="Sproer C."/>
            <person name="Spring S."/>
            <person name="Pester M."/>
        </authorList>
    </citation>
    <scope>NUCLEOTIDE SEQUENCE [LARGE SCALE GENOMIC DNA]</scope>
    <source>
        <strain evidence="2">J.5.4.2-T.3.5.2</strain>
    </source>
</reference>
<protein>
    <submittedName>
        <fullName evidence="1">DUF2993 domain-containing protein</fullName>
    </submittedName>
</protein>